<dbReference type="Proteomes" id="UP000758155">
    <property type="component" value="Unassembled WGS sequence"/>
</dbReference>
<proteinExistence type="predicted"/>
<gene>
    <name evidence="1" type="ORF">E8E12_008739</name>
</gene>
<name>A0A9P4WRR5_9PLEO</name>
<comment type="caution">
    <text evidence="1">The sequence shown here is derived from an EMBL/GenBank/DDBJ whole genome shotgun (WGS) entry which is preliminary data.</text>
</comment>
<sequence>MASWFMKQRISSGVIRGVPPEMLGGLDKVEAGLDAVHSGVSGKKIFIDPWALLSEENRASKNTS</sequence>
<evidence type="ECO:0000313" key="2">
    <source>
        <dbReference type="Proteomes" id="UP000758155"/>
    </source>
</evidence>
<organism evidence="1 2">
    <name type="scientific">Didymella heteroderae</name>
    <dbReference type="NCBI Taxonomy" id="1769908"/>
    <lineage>
        <taxon>Eukaryota</taxon>
        <taxon>Fungi</taxon>
        <taxon>Dikarya</taxon>
        <taxon>Ascomycota</taxon>
        <taxon>Pezizomycotina</taxon>
        <taxon>Dothideomycetes</taxon>
        <taxon>Pleosporomycetidae</taxon>
        <taxon>Pleosporales</taxon>
        <taxon>Pleosporineae</taxon>
        <taxon>Didymellaceae</taxon>
        <taxon>Didymella</taxon>
    </lineage>
</organism>
<reference evidence="1" key="1">
    <citation type="submission" date="2019-04" db="EMBL/GenBank/DDBJ databases">
        <title>Sequencing of skin fungus with MAO and IRED activity.</title>
        <authorList>
            <person name="Marsaioli A.J."/>
            <person name="Bonatto J.M.C."/>
            <person name="Reis Junior O."/>
        </authorList>
    </citation>
    <scope>NUCLEOTIDE SEQUENCE</scope>
    <source>
        <strain evidence="1">28M1</strain>
    </source>
</reference>
<dbReference type="OrthoDB" id="3509362at2759"/>
<protein>
    <submittedName>
        <fullName evidence="1">Uncharacterized protein</fullName>
    </submittedName>
</protein>
<dbReference type="AlphaFoldDB" id="A0A9P4WRR5"/>
<dbReference type="EMBL" id="SWKV01000028">
    <property type="protein sequence ID" value="KAF3039947.1"/>
    <property type="molecule type" value="Genomic_DNA"/>
</dbReference>
<accession>A0A9P4WRR5</accession>
<evidence type="ECO:0000313" key="1">
    <source>
        <dbReference type="EMBL" id="KAF3039947.1"/>
    </source>
</evidence>
<keyword evidence="2" id="KW-1185">Reference proteome</keyword>